<dbReference type="GO" id="GO:0140282">
    <property type="term" value="F:carbon-nitrogen ligase activity on lipid II"/>
    <property type="evidence" value="ECO:0007669"/>
    <property type="project" value="UniProtKB-UniRule"/>
</dbReference>
<evidence type="ECO:0000256" key="1">
    <source>
        <dbReference type="ARBA" id="ARBA00022962"/>
    </source>
</evidence>
<keyword evidence="2" id="KW-0133">Cell shape</keyword>
<dbReference type="PANTHER" id="PTHR21343">
    <property type="entry name" value="DETHIOBIOTIN SYNTHETASE"/>
    <property type="match status" value="1"/>
</dbReference>
<keyword evidence="1 2" id="KW-0315">Glutamine amidotransferase</keyword>
<comment type="function">
    <text evidence="2">The lipid II isoglutaminyl synthase complex catalyzes the formation of alpha-D-isoglutamine in the cell wall lipid II stem peptide. The GatD subunit catalyzes the hydrolysis of glutamine to glutamate and ammonia. The resulting ammonia molecule is channeled to the active site of MurT.</text>
</comment>
<feature type="binding site" evidence="2">
    <location>
        <position position="131"/>
    </location>
    <ligand>
        <name>substrate</name>
    </ligand>
</feature>
<dbReference type="PROSITE" id="PS51274">
    <property type="entry name" value="GATASE_COBBQ"/>
    <property type="match status" value="1"/>
</dbReference>
<sequence length="243" mass="27654">MSFELNIVDMYSDILNIYGDIGNLKCIKKRCEWRGIKVNQKSYSLNHDVSFDYEDIDLILIGGGSDRTQSIVSNDLLKQRNDLENYVENDGVILTVCGSYQMFGHEYYDVNGDNVSCLEIFDIKTVSQENRLIGNILIENNLGLAPKEVVGFENHGGRTFHNYKTLGKVIAGHGNNDEDGEEGMIYKNFIGTYLHGPFLPKNPHIADYLILNAMKNKYNVDSIEELDDEIEFKAHDVMVNRLK</sequence>
<dbReference type="EC" id="6.3.5.13" evidence="2"/>
<comment type="catalytic activity">
    <reaction evidence="2">
        <text>L-glutamine + H2O = L-glutamate + NH4(+)</text>
        <dbReference type="Rhea" id="RHEA:15889"/>
        <dbReference type="ChEBI" id="CHEBI:15377"/>
        <dbReference type="ChEBI" id="CHEBI:28938"/>
        <dbReference type="ChEBI" id="CHEBI:29985"/>
        <dbReference type="ChEBI" id="CHEBI:58359"/>
        <dbReference type="EC" id="3.5.1.2"/>
    </reaction>
</comment>
<reference evidence="4 5" key="1">
    <citation type="submission" date="2016-10" db="EMBL/GenBank/DDBJ databases">
        <authorList>
            <person name="Varghese N."/>
        </authorList>
    </citation>
    <scope>NUCLEOTIDE SEQUENCE [LARGE SCALE GENOMIC DNA]</scope>
    <source>
        <strain evidence="4 5">KB11</strain>
    </source>
</reference>
<dbReference type="UniPathway" id="UPA00219"/>
<feature type="active site" evidence="2">
    <location>
        <position position="195"/>
    </location>
</feature>
<keyword evidence="2" id="KW-0436">Ligase</keyword>
<dbReference type="InterPro" id="IPR033949">
    <property type="entry name" value="CobQ_GATase1"/>
</dbReference>
<evidence type="ECO:0000313" key="5">
    <source>
        <dbReference type="Proteomes" id="UP000232133"/>
    </source>
</evidence>
<dbReference type="Pfam" id="PF07685">
    <property type="entry name" value="GATase_3"/>
    <property type="match status" value="1"/>
</dbReference>
<name>A0A2H4U891_METSM</name>
<evidence type="ECO:0000313" key="4">
    <source>
        <dbReference type="EMBL" id="ATZ60336.1"/>
    </source>
</evidence>
<evidence type="ECO:0000259" key="3">
    <source>
        <dbReference type="Pfam" id="PF07685"/>
    </source>
</evidence>
<dbReference type="PANTHER" id="PTHR21343:SF9">
    <property type="entry name" value="LIPID II ISOGLUTAMINYL SYNTHASE (GLUTAMINE-HYDROLYZING) SUBUNIT GATD"/>
    <property type="match status" value="1"/>
</dbReference>
<dbReference type="CDD" id="cd01750">
    <property type="entry name" value="GATase1_CobQ"/>
    <property type="match status" value="1"/>
</dbReference>
<dbReference type="AlphaFoldDB" id="A0A2H4U891"/>
<dbReference type="SUPFAM" id="SSF52317">
    <property type="entry name" value="Class I glutamine amidotransferase-like"/>
    <property type="match status" value="1"/>
</dbReference>
<dbReference type="GO" id="GO:0009236">
    <property type="term" value="P:cobalamin biosynthetic process"/>
    <property type="evidence" value="ECO:0007669"/>
    <property type="project" value="InterPro"/>
</dbReference>
<keyword evidence="4" id="KW-0808">Transferase</keyword>
<comment type="pathway">
    <text evidence="2">Cell wall biogenesis; peptidoglycan biosynthesis.</text>
</comment>
<gene>
    <name evidence="2" type="primary">gatD</name>
    <name evidence="4" type="ORF">BK798_07855</name>
</gene>
<dbReference type="EC" id="3.5.1.2" evidence="2"/>
<dbReference type="RefSeq" id="WP_100815738.1">
    <property type="nucleotide sequence ID" value="NZ_CP017803.1"/>
</dbReference>
<evidence type="ECO:0000256" key="2">
    <source>
        <dbReference type="HAMAP-Rule" id="MF_02213"/>
    </source>
</evidence>
<keyword evidence="2" id="KW-0961">Cell wall biogenesis/degradation</keyword>
<keyword evidence="2" id="KW-0573">Peptidoglycan synthesis</keyword>
<organism evidence="4 5">
    <name type="scientific">Methanobrevibacter smithii</name>
    <dbReference type="NCBI Taxonomy" id="2173"/>
    <lineage>
        <taxon>Archaea</taxon>
        <taxon>Methanobacteriati</taxon>
        <taxon>Methanobacteriota</taxon>
        <taxon>Methanomada group</taxon>
        <taxon>Methanobacteria</taxon>
        <taxon>Methanobacteriales</taxon>
        <taxon>Methanobacteriaceae</taxon>
        <taxon>Methanobrevibacter</taxon>
    </lineage>
</organism>
<dbReference type="InterPro" id="IPR011698">
    <property type="entry name" value="GATase_3"/>
</dbReference>
<comment type="catalytic activity">
    <reaction evidence="2">
        <text>beta-D-GlcNAc-(1-&gt;4)-Mur2Ac(oyl-L-Ala-gamma-D-Glu-L-Lys-D-Ala-D-Ala)-di-trans,octa-cis-undecaprenyl diphosphate + L-glutamine + ATP + H2O = beta-D-GlcNAc-(1-&gt;4)-Mur2Ac(oyl-L-Ala-D-isoglutaminyl-L-Lys-D-Ala-D-Ala)-di-trans,octa-cis-undecaprenyl diphosphate + L-glutamate + ADP + phosphate + H(+)</text>
        <dbReference type="Rhea" id="RHEA:57928"/>
        <dbReference type="ChEBI" id="CHEBI:15377"/>
        <dbReference type="ChEBI" id="CHEBI:15378"/>
        <dbReference type="ChEBI" id="CHEBI:29985"/>
        <dbReference type="ChEBI" id="CHEBI:30616"/>
        <dbReference type="ChEBI" id="CHEBI:43474"/>
        <dbReference type="ChEBI" id="CHEBI:58359"/>
        <dbReference type="ChEBI" id="CHEBI:60033"/>
        <dbReference type="ChEBI" id="CHEBI:62233"/>
        <dbReference type="ChEBI" id="CHEBI:456216"/>
        <dbReference type="EC" id="6.3.5.13"/>
    </reaction>
</comment>
<feature type="domain" description="CobB/CobQ-like glutamine amidotransferase" evidence="3">
    <location>
        <begin position="7"/>
        <end position="202"/>
    </location>
</feature>
<dbReference type="GeneID" id="35119284"/>
<dbReference type="InterPro" id="IPR043702">
    <property type="entry name" value="Lipid_II_synth_GatD"/>
</dbReference>
<dbReference type="GO" id="GO:0004359">
    <property type="term" value="F:glutaminase activity"/>
    <property type="evidence" value="ECO:0007669"/>
    <property type="project" value="UniProtKB-UniRule"/>
</dbReference>
<feature type="active site" description="Nucleophile" evidence="2">
    <location>
        <position position="97"/>
    </location>
</feature>
<dbReference type="GO" id="GO:0016740">
    <property type="term" value="F:transferase activity"/>
    <property type="evidence" value="ECO:0007669"/>
    <property type="project" value="UniProtKB-KW"/>
</dbReference>
<proteinExistence type="inferred from homology"/>
<dbReference type="GO" id="GO:0008360">
    <property type="term" value="P:regulation of cell shape"/>
    <property type="evidence" value="ECO:0007669"/>
    <property type="project" value="UniProtKB-KW"/>
</dbReference>
<dbReference type="Gene3D" id="3.40.50.880">
    <property type="match status" value="1"/>
</dbReference>
<comment type="subunit">
    <text evidence="2">Forms a heterodimer with MurT.</text>
</comment>
<keyword evidence="2" id="KW-0378">Hydrolase</keyword>
<dbReference type="EMBL" id="CP017803">
    <property type="protein sequence ID" value="ATZ60336.1"/>
    <property type="molecule type" value="Genomic_DNA"/>
</dbReference>
<accession>A0A2H4U891</accession>
<dbReference type="Proteomes" id="UP000232133">
    <property type="component" value="Chromosome"/>
</dbReference>
<dbReference type="GO" id="GO:0071555">
    <property type="term" value="P:cell wall organization"/>
    <property type="evidence" value="ECO:0007669"/>
    <property type="project" value="UniProtKB-KW"/>
</dbReference>
<dbReference type="InterPro" id="IPR029062">
    <property type="entry name" value="Class_I_gatase-like"/>
</dbReference>
<comment type="similarity">
    <text evidence="2">Belongs to the CobB/CobQ family. GatD subfamily.</text>
</comment>
<protein>
    <recommendedName>
        <fullName evidence="2">Lipid II isoglutaminyl synthase (glutamine-hydrolyzing) subunit GatD</fullName>
        <ecNumber evidence="2">6.3.5.13</ecNumber>
    </recommendedName>
    <alternativeName>
        <fullName evidence="2">Lipid II isoglutaminyl synthase glutaminase subunit</fullName>
        <ecNumber evidence="2">3.5.1.2</ecNumber>
    </alternativeName>
</protein>
<dbReference type="HAMAP" id="MF_02213">
    <property type="entry name" value="Lipid_II_synth_GatD"/>
    <property type="match status" value="1"/>
</dbReference>